<dbReference type="Proteomes" id="UP001243330">
    <property type="component" value="Unassembled WGS sequence"/>
</dbReference>
<protein>
    <submittedName>
        <fullName evidence="1">Uncharacterized protein</fullName>
    </submittedName>
</protein>
<dbReference type="EMBL" id="JAQOWY010000013">
    <property type="protein sequence ID" value="KAK1856104.1"/>
    <property type="molecule type" value="Genomic_DNA"/>
</dbReference>
<name>A0AAD9AZL5_9PEZI</name>
<keyword evidence="2" id="KW-1185">Reference proteome</keyword>
<gene>
    <name evidence="1" type="ORF">CCHR01_01318</name>
</gene>
<evidence type="ECO:0000313" key="2">
    <source>
        <dbReference type="Proteomes" id="UP001243330"/>
    </source>
</evidence>
<reference evidence="1" key="1">
    <citation type="submission" date="2023-01" db="EMBL/GenBank/DDBJ databases">
        <title>Colletotrichum chrysophilum M932 genome sequence.</title>
        <authorList>
            <person name="Baroncelli R."/>
        </authorList>
    </citation>
    <scope>NUCLEOTIDE SEQUENCE</scope>
    <source>
        <strain evidence="1">M932</strain>
    </source>
</reference>
<organism evidence="1 2">
    <name type="scientific">Colletotrichum chrysophilum</name>
    <dbReference type="NCBI Taxonomy" id="1836956"/>
    <lineage>
        <taxon>Eukaryota</taxon>
        <taxon>Fungi</taxon>
        <taxon>Dikarya</taxon>
        <taxon>Ascomycota</taxon>
        <taxon>Pezizomycotina</taxon>
        <taxon>Sordariomycetes</taxon>
        <taxon>Hypocreomycetidae</taxon>
        <taxon>Glomerellales</taxon>
        <taxon>Glomerellaceae</taxon>
        <taxon>Colletotrichum</taxon>
        <taxon>Colletotrichum gloeosporioides species complex</taxon>
    </lineage>
</organism>
<sequence length="150" mass="16182">MTVATSGRCAWFCGACFVVGHISSHVSHVDATLSSLHMDIFKPSCRSTASLVVRLMPQAVASPENWSTRNRETAELLGILAMLASGSVAREAYLTGGTFVFSLVLALYSSLNNASCVLEACFSGPKWAASFRHCRYPSRPLQDGLDISNY</sequence>
<dbReference type="AlphaFoldDB" id="A0AAD9AZL5"/>
<accession>A0AAD9AZL5</accession>
<proteinExistence type="predicted"/>
<comment type="caution">
    <text evidence="1">The sequence shown here is derived from an EMBL/GenBank/DDBJ whole genome shotgun (WGS) entry which is preliminary data.</text>
</comment>
<evidence type="ECO:0000313" key="1">
    <source>
        <dbReference type="EMBL" id="KAK1856104.1"/>
    </source>
</evidence>